<gene>
    <name evidence="1" type="ORF">L6164_026262</name>
</gene>
<organism evidence="1 2">
    <name type="scientific">Bauhinia variegata</name>
    <name type="common">Purple orchid tree</name>
    <name type="synonym">Phanera variegata</name>
    <dbReference type="NCBI Taxonomy" id="167791"/>
    <lineage>
        <taxon>Eukaryota</taxon>
        <taxon>Viridiplantae</taxon>
        <taxon>Streptophyta</taxon>
        <taxon>Embryophyta</taxon>
        <taxon>Tracheophyta</taxon>
        <taxon>Spermatophyta</taxon>
        <taxon>Magnoliopsida</taxon>
        <taxon>eudicotyledons</taxon>
        <taxon>Gunneridae</taxon>
        <taxon>Pentapetalae</taxon>
        <taxon>rosids</taxon>
        <taxon>fabids</taxon>
        <taxon>Fabales</taxon>
        <taxon>Fabaceae</taxon>
        <taxon>Cercidoideae</taxon>
        <taxon>Cercideae</taxon>
        <taxon>Bauhiniinae</taxon>
        <taxon>Bauhinia</taxon>
    </lineage>
</organism>
<name>A0ACB9LPA5_BAUVA</name>
<comment type="caution">
    <text evidence="1">The sequence shown here is derived from an EMBL/GenBank/DDBJ whole genome shotgun (WGS) entry which is preliminary data.</text>
</comment>
<proteinExistence type="predicted"/>
<reference evidence="1 2" key="1">
    <citation type="journal article" date="2022" name="DNA Res.">
        <title>Chromosomal-level genome assembly of the orchid tree Bauhinia variegata (Leguminosae; Cercidoideae) supports the allotetraploid origin hypothesis of Bauhinia.</title>
        <authorList>
            <person name="Zhong Y."/>
            <person name="Chen Y."/>
            <person name="Zheng D."/>
            <person name="Pang J."/>
            <person name="Liu Y."/>
            <person name="Luo S."/>
            <person name="Meng S."/>
            <person name="Qian L."/>
            <person name="Wei D."/>
            <person name="Dai S."/>
            <person name="Zhou R."/>
        </authorList>
    </citation>
    <scope>NUCLEOTIDE SEQUENCE [LARGE SCALE GENOMIC DNA]</scope>
    <source>
        <strain evidence="1">BV-YZ2020</strain>
    </source>
</reference>
<keyword evidence="2" id="KW-1185">Reference proteome</keyword>
<dbReference type="EMBL" id="CM039436">
    <property type="protein sequence ID" value="KAI4313270.1"/>
    <property type="molecule type" value="Genomic_DNA"/>
</dbReference>
<accession>A0ACB9LPA5</accession>
<sequence length="251" mass="28639">MKIKECWMIKEIIANKPDDEAGDEITFSNLKILELQQLSSLTRFSSGNYQFKFTSLETIIVSLCPNLKTFSREIPISPKVRRVQVGDQGDTWYWEGNLNATLHKMYISTEAYGKIRKEMNASSEDESSYVSEPALSNTDIDQIEMDKDHHLEDHQRAHKRKHLTWIYLNSRFQKLKEGNVNVSDASLVFGVYAQSKDRQTDAKTNKASLPGLIVYALLVLLHYSSLALFPFSPLIDAFAALGKEISLVWQT</sequence>
<evidence type="ECO:0000313" key="2">
    <source>
        <dbReference type="Proteomes" id="UP000828941"/>
    </source>
</evidence>
<dbReference type="Proteomes" id="UP000828941">
    <property type="component" value="Chromosome 11"/>
</dbReference>
<protein>
    <submittedName>
        <fullName evidence="1">Uncharacterized protein</fullName>
    </submittedName>
</protein>
<evidence type="ECO:0000313" key="1">
    <source>
        <dbReference type="EMBL" id="KAI4313270.1"/>
    </source>
</evidence>